<dbReference type="NCBIfam" id="TIGR01175">
    <property type="entry name" value="pilM"/>
    <property type="match status" value="1"/>
</dbReference>
<comment type="caution">
    <text evidence="3">The sequence shown here is derived from an EMBL/GenBank/DDBJ whole genome shotgun (WGS) entry which is preliminary data.</text>
</comment>
<dbReference type="AlphaFoldDB" id="A0A0G1XNP0"/>
<dbReference type="Gene3D" id="3.30.1490.300">
    <property type="match status" value="1"/>
</dbReference>
<dbReference type="PROSITE" id="PS01036">
    <property type="entry name" value="HSP70_3"/>
    <property type="match status" value="1"/>
</dbReference>
<protein>
    <submittedName>
        <fullName evidence="3">Type IV pilus assembly protein PilM</fullName>
    </submittedName>
</protein>
<dbReference type="Proteomes" id="UP000034711">
    <property type="component" value="Unassembled WGS sequence"/>
</dbReference>
<proteinExistence type="inferred from homology"/>
<dbReference type="PANTHER" id="PTHR32432:SF3">
    <property type="entry name" value="ETHANOLAMINE UTILIZATION PROTEIN EUTJ"/>
    <property type="match status" value="1"/>
</dbReference>
<gene>
    <name evidence="3" type="ORF">UY77_C0011G0011</name>
</gene>
<dbReference type="InterPro" id="IPR003494">
    <property type="entry name" value="SHS2_FtsA"/>
</dbReference>
<dbReference type="InterPro" id="IPR018181">
    <property type="entry name" value="Heat_shock_70_CS"/>
</dbReference>
<dbReference type="PIRSF" id="PIRSF019169">
    <property type="entry name" value="PilM"/>
    <property type="match status" value="1"/>
</dbReference>
<name>A0A0G1XNP0_9BACT</name>
<dbReference type="InterPro" id="IPR050696">
    <property type="entry name" value="FtsA/MreB"/>
</dbReference>
<evidence type="ECO:0000313" key="3">
    <source>
        <dbReference type="EMBL" id="KKW32883.1"/>
    </source>
</evidence>
<dbReference type="InterPro" id="IPR005883">
    <property type="entry name" value="PilM"/>
</dbReference>
<dbReference type="EMBL" id="LCRI01000011">
    <property type="protein sequence ID" value="KKW32883.1"/>
    <property type="molecule type" value="Genomic_DNA"/>
</dbReference>
<evidence type="ECO:0000313" key="4">
    <source>
        <dbReference type="Proteomes" id="UP000034711"/>
    </source>
</evidence>
<comment type="similarity">
    <text evidence="1">Belongs to the heat shock protein 70 family.</text>
</comment>
<organism evidence="3 4">
    <name type="scientific">Candidatus Uhrbacteria bacterium GW2011_GWA2_53_10</name>
    <dbReference type="NCBI Taxonomy" id="1618980"/>
    <lineage>
        <taxon>Bacteria</taxon>
        <taxon>Candidatus Uhriibacteriota</taxon>
    </lineage>
</organism>
<accession>A0A0G1XNP0</accession>
<evidence type="ECO:0000256" key="1">
    <source>
        <dbReference type="ARBA" id="ARBA00007381"/>
    </source>
</evidence>
<dbReference type="GO" id="GO:0051301">
    <property type="term" value="P:cell division"/>
    <property type="evidence" value="ECO:0007669"/>
    <property type="project" value="InterPro"/>
</dbReference>
<dbReference type="Pfam" id="PF11104">
    <property type="entry name" value="PilM_2"/>
    <property type="match status" value="1"/>
</dbReference>
<dbReference type="PANTHER" id="PTHR32432">
    <property type="entry name" value="CELL DIVISION PROTEIN FTSA-RELATED"/>
    <property type="match status" value="1"/>
</dbReference>
<dbReference type="Gene3D" id="3.30.420.40">
    <property type="match status" value="2"/>
</dbReference>
<feature type="domain" description="SHS2" evidence="2">
    <location>
        <begin position="19"/>
        <end position="202"/>
    </location>
</feature>
<evidence type="ECO:0000259" key="2">
    <source>
        <dbReference type="SMART" id="SM00842"/>
    </source>
</evidence>
<dbReference type="InterPro" id="IPR043129">
    <property type="entry name" value="ATPase_NBD"/>
</dbReference>
<dbReference type="SMART" id="SM00842">
    <property type="entry name" value="FtsA"/>
    <property type="match status" value="1"/>
</dbReference>
<dbReference type="CDD" id="cd24049">
    <property type="entry name" value="ASKHA_NBD_PilM"/>
    <property type="match status" value="1"/>
</dbReference>
<sequence length="375" mass="41057">MCYNARTMSLFGGLKKSSYLGVDIGSQGLKVVELSNEKSRAKLLTYGYSEQPPGFQAQGASLIDDPPAAARLLSQVCKKAGTTSTRAVAALPVSSLFSTIIAVPRRANEKEIKPLIDSQIAKLAPLPLAEMVTYSTFIDDIKSANKKDKKDNDPKKKERNYVRVLVTGGAKSLIQKYIEIFRLAKLELLSIDAEPFALIRSLVGKDKTPIAVVDIGDRRTNITIIEKGIPFLTRSIHLGGSAVTKRIMEQMAVPEDQALQIKADLGALAVGATAGGMPKVLESVMQPIVNEIRYAFQLYANMELTDMKKVEKVILTGGSSHLPHVPEYFSETLNLNVYRGDPWARVMYPTDLRPVLDEIGPRLSIAIGLAMRDIE</sequence>
<reference evidence="3 4" key="1">
    <citation type="journal article" date="2015" name="Nature">
        <title>rRNA introns, odd ribosomes, and small enigmatic genomes across a large radiation of phyla.</title>
        <authorList>
            <person name="Brown C.T."/>
            <person name="Hug L.A."/>
            <person name="Thomas B.C."/>
            <person name="Sharon I."/>
            <person name="Castelle C.J."/>
            <person name="Singh A."/>
            <person name="Wilkins M.J."/>
            <person name="Williams K.H."/>
            <person name="Banfield J.F."/>
        </authorList>
    </citation>
    <scope>NUCLEOTIDE SEQUENCE [LARGE SCALE GENOMIC DNA]</scope>
</reference>
<dbReference type="SUPFAM" id="SSF53067">
    <property type="entry name" value="Actin-like ATPase domain"/>
    <property type="match status" value="2"/>
</dbReference>